<keyword evidence="9" id="KW-0812">Transmembrane</keyword>
<keyword evidence="9" id="KW-1133">Transmembrane helix</keyword>
<dbReference type="PANTHER" id="PTHR43065">
    <property type="entry name" value="SENSOR HISTIDINE KINASE"/>
    <property type="match status" value="1"/>
</dbReference>
<accession>A0A7C3E2T3</accession>
<comment type="caution">
    <text evidence="11">The sequence shown here is derived from an EMBL/GenBank/DDBJ whole genome shotgun (WGS) entry which is preliminary data.</text>
</comment>
<dbReference type="Pfam" id="PF00512">
    <property type="entry name" value="HisKA"/>
    <property type="match status" value="1"/>
</dbReference>
<dbReference type="CDD" id="cd00082">
    <property type="entry name" value="HisKA"/>
    <property type="match status" value="1"/>
</dbReference>
<dbReference type="InterPro" id="IPR036097">
    <property type="entry name" value="HisK_dim/P_sf"/>
</dbReference>
<dbReference type="GO" id="GO:0005524">
    <property type="term" value="F:ATP binding"/>
    <property type="evidence" value="ECO:0007669"/>
    <property type="project" value="UniProtKB-KW"/>
</dbReference>
<dbReference type="PRINTS" id="PR00344">
    <property type="entry name" value="BCTRLSENSOR"/>
</dbReference>
<dbReference type="PANTHER" id="PTHR43065:SF10">
    <property type="entry name" value="PEROXIDE STRESS-ACTIVATED HISTIDINE KINASE MAK3"/>
    <property type="match status" value="1"/>
</dbReference>
<dbReference type="AlphaFoldDB" id="A0A7C3E2T3"/>
<evidence type="ECO:0000256" key="1">
    <source>
        <dbReference type="ARBA" id="ARBA00000085"/>
    </source>
</evidence>
<sequence>MVYSYPMIHHLNRRSETAAAMVLLGLISLLALGGIFVAVVQERQRQQLIAEYRAFQLAAELQQAYDRGTLSSFEKYPNVLAFGIYSSWGSPLYRYGDAPDFISPEAPQNPPLISGDVISLVRPFGGGGAMRGRIGNLRQSQDMTQMMNAPPVGMGMTRLVFVSYRITALQRGLYLLYGVALLISLALFGAFALLLRLAKSLDQFRLQEARNRELVALGEAARTLSHEIKNPLGVLKIQTALLQKQLAGTELVKNVRIMEEEIDRLGLLTERLRQFLSGSEGNPENINLNQFLADFCLRYDEKLTLSPLPKIECTVRMDKTHLNQVLDNLIQNALESMNGSEVSPVTLELRQSYPGKVQIWVSDRGPGIPESLRERIYDLFFTTKTTGSGLGLSISRRYIQLAGGRLYHEKREGGGTTFIIELPIHTEKEDEAL</sequence>
<dbReference type="SUPFAM" id="SSF47384">
    <property type="entry name" value="Homodimeric domain of signal transducing histidine kinase"/>
    <property type="match status" value="1"/>
</dbReference>
<dbReference type="InterPro" id="IPR003594">
    <property type="entry name" value="HATPase_dom"/>
</dbReference>
<feature type="transmembrane region" description="Helical" evidence="9">
    <location>
        <begin position="173"/>
        <end position="195"/>
    </location>
</feature>
<evidence type="ECO:0000256" key="5">
    <source>
        <dbReference type="ARBA" id="ARBA00022741"/>
    </source>
</evidence>
<keyword evidence="3" id="KW-0597">Phosphoprotein</keyword>
<dbReference type="Pfam" id="PF02518">
    <property type="entry name" value="HATPase_c"/>
    <property type="match status" value="1"/>
</dbReference>
<evidence type="ECO:0000256" key="4">
    <source>
        <dbReference type="ARBA" id="ARBA00022679"/>
    </source>
</evidence>
<dbReference type="SUPFAM" id="SSF55874">
    <property type="entry name" value="ATPase domain of HSP90 chaperone/DNA topoisomerase II/histidine kinase"/>
    <property type="match status" value="1"/>
</dbReference>
<evidence type="ECO:0000256" key="9">
    <source>
        <dbReference type="SAM" id="Phobius"/>
    </source>
</evidence>
<evidence type="ECO:0000256" key="6">
    <source>
        <dbReference type="ARBA" id="ARBA00022777"/>
    </source>
</evidence>
<dbReference type="PROSITE" id="PS50109">
    <property type="entry name" value="HIS_KIN"/>
    <property type="match status" value="1"/>
</dbReference>
<keyword evidence="7" id="KW-0067">ATP-binding</keyword>
<dbReference type="InterPro" id="IPR003661">
    <property type="entry name" value="HisK_dim/P_dom"/>
</dbReference>
<keyword evidence="4" id="KW-0808">Transferase</keyword>
<keyword evidence="5" id="KW-0547">Nucleotide-binding</keyword>
<protein>
    <recommendedName>
        <fullName evidence="2">histidine kinase</fullName>
        <ecNumber evidence="2">2.7.13.3</ecNumber>
    </recommendedName>
</protein>
<comment type="catalytic activity">
    <reaction evidence="1">
        <text>ATP + protein L-histidine = ADP + protein N-phospho-L-histidine.</text>
        <dbReference type="EC" id="2.7.13.3"/>
    </reaction>
</comment>
<organism evidence="11">
    <name type="scientific">Gracilinema caldarium</name>
    <dbReference type="NCBI Taxonomy" id="215591"/>
    <lineage>
        <taxon>Bacteria</taxon>
        <taxon>Pseudomonadati</taxon>
        <taxon>Spirochaetota</taxon>
        <taxon>Spirochaetia</taxon>
        <taxon>Spirochaetales</taxon>
        <taxon>Breznakiellaceae</taxon>
        <taxon>Gracilinema</taxon>
    </lineage>
</organism>
<dbReference type="Gene3D" id="1.10.287.130">
    <property type="match status" value="1"/>
</dbReference>
<proteinExistence type="predicted"/>
<evidence type="ECO:0000256" key="2">
    <source>
        <dbReference type="ARBA" id="ARBA00012438"/>
    </source>
</evidence>
<name>A0A7C3E2T3_9SPIR</name>
<evidence type="ECO:0000256" key="8">
    <source>
        <dbReference type="ARBA" id="ARBA00023012"/>
    </source>
</evidence>
<evidence type="ECO:0000256" key="3">
    <source>
        <dbReference type="ARBA" id="ARBA00022553"/>
    </source>
</evidence>
<dbReference type="SMART" id="SM00387">
    <property type="entry name" value="HATPase_c"/>
    <property type="match status" value="1"/>
</dbReference>
<feature type="domain" description="Histidine kinase" evidence="10">
    <location>
        <begin position="223"/>
        <end position="426"/>
    </location>
</feature>
<keyword evidence="6 11" id="KW-0418">Kinase</keyword>
<dbReference type="GO" id="GO:0000155">
    <property type="term" value="F:phosphorelay sensor kinase activity"/>
    <property type="evidence" value="ECO:0007669"/>
    <property type="project" value="InterPro"/>
</dbReference>
<dbReference type="InterPro" id="IPR004358">
    <property type="entry name" value="Sig_transdc_His_kin-like_C"/>
</dbReference>
<evidence type="ECO:0000313" key="11">
    <source>
        <dbReference type="EMBL" id="HFH29952.1"/>
    </source>
</evidence>
<dbReference type="Gene3D" id="3.30.565.10">
    <property type="entry name" value="Histidine kinase-like ATPase, C-terminal domain"/>
    <property type="match status" value="1"/>
</dbReference>
<feature type="transmembrane region" description="Helical" evidence="9">
    <location>
        <begin position="20"/>
        <end position="40"/>
    </location>
</feature>
<evidence type="ECO:0000256" key="7">
    <source>
        <dbReference type="ARBA" id="ARBA00022840"/>
    </source>
</evidence>
<keyword evidence="8" id="KW-0902">Two-component regulatory system</keyword>
<dbReference type="SMART" id="SM00388">
    <property type="entry name" value="HisKA"/>
    <property type="match status" value="1"/>
</dbReference>
<dbReference type="InterPro" id="IPR036890">
    <property type="entry name" value="HATPase_C_sf"/>
</dbReference>
<dbReference type="InterPro" id="IPR005467">
    <property type="entry name" value="His_kinase_dom"/>
</dbReference>
<dbReference type="EMBL" id="DSVL01000325">
    <property type="protein sequence ID" value="HFH29952.1"/>
    <property type="molecule type" value="Genomic_DNA"/>
</dbReference>
<gene>
    <name evidence="11" type="ORF">ENS59_10655</name>
</gene>
<reference evidence="11" key="1">
    <citation type="journal article" date="2020" name="mSystems">
        <title>Genome- and Community-Level Interaction Insights into Carbon Utilization and Element Cycling Functions of Hydrothermarchaeota in Hydrothermal Sediment.</title>
        <authorList>
            <person name="Zhou Z."/>
            <person name="Liu Y."/>
            <person name="Xu W."/>
            <person name="Pan J."/>
            <person name="Luo Z.H."/>
            <person name="Li M."/>
        </authorList>
    </citation>
    <scope>NUCLEOTIDE SEQUENCE [LARGE SCALE GENOMIC DNA]</scope>
    <source>
        <strain evidence="11">SpSt-503</strain>
    </source>
</reference>
<evidence type="ECO:0000259" key="10">
    <source>
        <dbReference type="PROSITE" id="PS50109"/>
    </source>
</evidence>
<dbReference type="EC" id="2.7.13.3" evidence="2"/>
<keyword evidence="9" id="KW-0472">Membrane</keyword>